<dbReference type="EMBL" id="MU006218">
    <property type="protein sequence ID" value="KAF2831163.1"/>
    <property type="molecule type" value="Genomic_DNA"/>
</dbReference>
<dbReference type="InterPro" id="IPR017972">
    <property type="entry name" value="Cyt_P450_CS"/>
</dbReference>
<dbReference type="PANTHER" id="PTHR46300:SF2">
    <property type="entry name" value="CYTOCHROME P450 MONOOXYGENASE ALNH-RELATED"/>
    <property type="match status" value="1"/>
</dbReference>
<reference evidence="8" key="1">
    <citation type="journal article" date="2020" name="Stud. Mycol.">
        <title>101 Dothideomycetes genomes: a test case for predicting lifestyles and emergence of pathogens.</title>
        <authorList>
            <person name="Haridas S."/>
            <person name="Albert R."/>
            <person name="Binder M."/>
            <person name="Bloem J."/>
            <person name="Labutti K."/>
            <person name="Salamov A."/>
            <person name="Andreopoulos B."/>
            <person name="Baker S."/>
            <person name="Barry K."/>
            <person name="Bills G."/>
            <person name="Bluhm B."/>
            <person name="Cannon C."/>
            <person name="Castanera R."/>
            <person name="Culley D."/>
            <person name="Daum C."/>
            <person name="Ezra D."/>
            <person name="Gonzalez J."/>
            <person name="Henrissat B."/>
            <person name="Kuo A."/>
            <person name="Liang C."/>
            <person name="Lipzen A."/>
            <person name="Lutzoni F."/>
            <person name="Magnuson J."/>
            <person name="Mondo S."/>
            <person name="Nolan M."/>
            <person name="Ohm R."/>
            <person name="Pangilinan J."/>
            <person name="Park H.-J."/>
            <person name="Ramirez L."/>
            <person name="Alfaro M."/>
            <person name="Sun H."/>
            <person name="Tritt A."/>
            <person name="Yoshinaga Y."/>
            <person name="Zwiers L.-H."/>
            <person name="Turgeon B."/>
            <person name="Goodwin S."/>
            <person name="Spatafora J."/>
            <person name="Crous P."/>
            <person name="Grigoriev I."/>
        </authorList>
    </citation>
    <scope>NUCLEOTIDE SEQUENCE</scope>
    <source>
        <strain evidence="8">CBS 113818</strain>
    </source>
</reference>
<dbReference type="GO" id="GO:0004497">
    <property type="term" value="F:monooxygenase activity"/>
    <property type="evidence" value="ECO:0007669"/>
    <property type="project" value="UniProtKB-KW"/>
</dbReference>
<keyword evidence="9" id="KW-1185">Reference proteome</keyword>
<dbReference type="GO" id="GO:0005506">
    <property type="term" value="F:iron ion binding"/>
    <property type="evidence" value="ECO:0007669"/>
    <property type="project" value="InterPro"/>
</dbReference>
<dbReference type="CDD" id="cd11065">
    <property type="entry name" value="CYP64-like"/>
    <property type="match status" value="1"/>
</dbReference>
<evidence type="ECO:0000256" key="6">
    <source>
        <dbReference type="PIRSR" id="PIRSR602401-1"/>
    </source>
</evidence>
<dbReference type="InterPro" id="IPR001128">
    <property type="entry name" value="Cyt_P450"/>
</dbReference>
<dbReference type="PRINTS" id="PR00463">
    <property type="entry name" value="EP450I"/>
</dbReference>
<keyword evidence="2 6" id="KW-0479">Metal-binding</keyword>
<dbReference type="PRINTS" id="PR00385">
    <property type="entry name" value="P450"/>
</dbReference>
<keyword evidence="5 7" id="KW-0503">Monooxygenase</keyword>
<dbReference type="PROSITE" id="PS00086">
    <property type="entry name" value="CYTOCHROME_P450"/>
    <property type="match status" value="1"/>
</dbReference>
<dbReference type="SUPFAM" id="SSF48264">
    <property type="entry name" value="Cytochrome P450"/>
    <property type="match status" value="1"/>
</dbReference>
<evidence type="ECO:0000256" key="5">
    <source>
        <dbReference type="ARBA" id="ARBA00023033"/>
    </source>
</evidence>
<dbReference type="PANTHER" id="PTHR46300">
    <property type="entry name" value="P450, PUTATIVE (EUROFUNG)-RELATED-RELATED"/>
    <property type="match status" value="1"/>
</dbReference>
<evidence type="ECO:0000256" key="4">
    <source>
        <dbReference type="ARBA" id="ARBA00023004"/>
    </source>
</evidence>
<proteinExistence type="inferred from homology"/>
<evidence type="ECO:0000256" key="2">
    <source>
        <dbReference type="ARBA" id="ARBA00022723"/>
    </source>
</evidence>
<dbReference type="Pfam" id="PF00067">
    <property type="entry name" value="p450"/>
    <property type="match status" value="1"/>
</dbReference>
<dbReference type="InterPro" id="IPR050364">
    <property type="entry name" value="Cytochrome_P450_fung"/>
</dbReference>
<sequence length="527" mass="59050">MAIQIYQAVLATLAVFILHRLYRYSKLSSRAAGFPPGPGTVPFLGNLHQLPISRPELKFATFARQFGSITGIKAGCQNMIILNTWQAVRDLLEQKGSIYSSRPTIPVCEIVVPGGLNPALNPYGDLWRGQRKKLVDFLGGERTDKMKPVQDAESTQMIFDMLKSPVNFEHHVDRSFGAVILATVFGQRGKTFEHGGKIESFFKVEEQWSAAVGPTSSPPINSFPFLNSVPDWLTPWKGWKLRALGIKGEQERLYIGLLNETRERLSHGKGANCFLSQCLVTQEKEWYDDTYLAYLGGVLLEGGAETSSSATMVFIMAMAAFPEVLERAQEEVDRVCGVSRLPGQEDTANLPYIRACMLEVLRWRPVTPLAIPHHTTAQDTYQTYNVPAGTDVVINCWMINHDETFYDSPATFNPSRYILNDFGASAPVDLETNKGRRLNYTFGAGRRVCPGQRFAENSMMMLFAKLVWAFDIEATGKLPLDLQEGWTEGVVIRPKNLPVKFKLRGGDRKKVVHDAWLEADAFLQQFE</sequence>
<feature type="binding site" description="axial binding residue" evidence="6">
    <location>
        <position position="449"/>
    </location>
    <ligand>
        <name>heme</name>
        <dbReference type="ChEBI" id="CHEBI:30413"/>
    </ligand>
    <ligandPart>
        <name>Fe</name>
        <dbReference type="ChEBI" id="CHEBI:18248"/>
    </ligandPart>
</feature>
<dbReference type="InterPro" id="IPR002401">
    <property type="entry name" value="Cyt_P450_E_grp-I"/>
</dbReference>
<evidence type="ECO:0000256" key="3">
    <source>
        <dbReference type="ARBA" id="ARBA00023002"/>
    </source>
</evidence>
<dbReference type="Gene3D" id="1.10.630.10">
    <property type="entry name" value="Cytochrome P450"/>
    <property type="match status" value="1"/>
</dbReference>
<evidence type="ECO:0000256" key="1">
    <source>
        <dbReference type="ARBA" id="ARBA00010617"/>
    </source>
</evidence>
<accession>A0A6A7ADD1</accession>
<name>A0A6A7ADD1_9PLEO</name>
<dbReference type="OrthoDB" id="1103324at2759"/>
<evidence type="ECO:0000313" key="8">
    <source>
        <dbReference type="EMBL" id="KAF2831163.1"/>
    </source>
</evidence>
<keyword evidence="6 7" id="KW-0349">Heme</keyword>
<dbReference type="GO" id="GO:0016705">
    <property type="term" value="F:oxidoreductase activity, acting on paired donors, with incorporation or reduction of molecular oxygen"/>
    <property type="evidence" value="ECO:0007669"/>
    <property type="project" value="InterPro"/>
</dbReference>
<dbReference type="InterPro" id="IPR036396">
    <property type="entry name" value="Cyt_P450_sf"/>
</dbReference>
<keyword evidence="4 6" id="KW-0408">Iron</keyword>
<keyword evidence="3 7" id="KW-0560">Oxidoreductase</keyword>
<dbReference type="AlphaFoldDB" id="A0A6A7ADD1"/>
<comment type="cofactor">
    <cofactor evidence="6">
        <name>heme</name>
        <dbReference type="ChEBI" id="CHEBI:30413"/>
    </cofactor>
</comment>
<dbReference type="Proteomes" id="UP000799424">
    <property type="component" value="Unassembled WGS sequence"/>
</dbReference>
<comment type="similarity">
    <text evidence="1 7">Belongs to the cytochrome P450 family.</text>
</comment>
<gene>
    <name evidence="8" type="ORF">CC86DRAFT_430908</name>
</gene>
<evidence type="ECO:0000313" key="9">
    <source>
        <dbReference type="Proteomes" id="UP000799424"/>
    </source>
</evidence>
<organism evidence="8 9">
    <name type="scientific">Ophiobolus disseminans</name>
    <dbReference type="NCBI Taxonomy" id="1469910"/>
    <lineage>
        <taxon>Eukaryota</taxon>
        <taxon>Fungi</taxon>
        <taxon>Dikarya</taxon>
        <taxon>Ascomycota</taxon>
        <taxon>Pezizomycotina</taxon>
        <taxon>Dothideomycetes</taxon>
        <taxon>Pleosporomycetidae</taxon>
        <taxon>Pleosporales</taxon>
        <taxon>Pleosporineae</taxon>
        <taxon>Phaeosphaeriaceae</taxon>
        <taxon>Ophiobolus</taxon>
    </lineage>
</organism>
<dbReference type="GO" id="GO:0020037">
    <property type="term" value="F:heme binding"/>
    <property type="evidence" value="ECO:0007669"/>
    <property type="project" value="InterPro"/>
</dbReference>
<evidence type="ECO:0000256" key="7">
    <source>
        <dbReference type="RuleBase" id="RU000461"/>
    </source>
</evidence>
<protein>
    <submittedName>
        <fullName evidence="8">Cytochrome P450</fullName>
    </submittedName>
</protein>